<protein>
    <submittedName>
        <fullName evidence="2">Uncharacterized protein</fullName>
    </submittedName>
</protein>
<dbReference type="Proteomes" id="UP000663831">
    <property type="component" value="Unassembled WGS sequence"/>
</dbReference>
<dbReference type="AlphaFoldDB" id="A0A8H3CPW0"/>
<evidence type="ECO:0000313" key="3">
    <source>
        <dbReference type="Proteomes" id="UP000663831"/>
    </source>
</evidence>
<dbReference type="EMBL" id="CAJMWV010003914">
    <property type="protein sequence ID" value="CAE6490128.1"/>
    <property type="molecule type" value="Genomic_DNA"/>
</dbReference>
<feature type="compositionally biased region" description="Polar residues" evidence="1">
    <location>
        <begin position="13"/>
        <end position="29"/>
    </location>
</feature>
<accession>A0A8H3CPW0</accession>
<feature type="region of interest" description="Disordered" evidence="1">
    <location>
        <begin position="13"/>
        <end position="44"/>
    </location>
</feature>
<proteinExistence type="predicted"/>
<evidence type="ECO:0000256" key="1">
    <source>
        <dbReference type="SAM" id="MobiDB-lite"/>
    </source>
</evidence>
<sequence length="181" mass="19526">MFDNISPVTLSTSANLPYSSKSGEQTPPNTLFARENTSPPRPNHDTHVSFCPASLIPPSSINMPSLVAHSPLVSAFSALKAKFRTCKDNVASLRTRSSSSSDKRRSMDGERRHVPGLGYIQADVAPRRCRGAAAEAKYGNRTARNQIAQASEITTIGGFAYDRVGADTGVCVSPRSTPRYR</sequence>
<organism evidence="2 3">
    <name type="scientific">Rhizoctonia solani</name>
    <dbReference type="NCBI Taxonomy" id="456999"/>
    <lineage>
        <taxon>Eukaryota</taxon>
        <taxon>Fungi</taxon>
        <taxon>Dikarya</taxon>
        <taxon>Basidiomycota</taxon>
        <taxon>Agaricomycotina</taxon>
        <taxon>Agaricomycetes</taxon>
        <taxon>Cantharellales</taxon>
        <taxon>Ceratobasidiaceae</taxon>
        <taxon>Rhizoctonia</taxon>
    </lineage>
</organism>
<comment type="caution">
    <text evidence="2">The sequence shown here is derived from an EMBL/GenBank/DDBJ whole genome shotgun (WGS) entry which is preliminary data.</text>
</comment>
<evidence type="ECO:0000313" key="2">
    <source>
        <dbReference type="EMBL" id="CAE6490128.1"/>
    </source>
</evidence>
<name>A0A8H3CPW0_9AGAM</name>
<reference evidence="2" key="1">
    <citation type="submission" date="2021-01" db="EMBL/GenBank/DDBJ databases">
        <authorList>
            <person name="Kaushik A."/>
        </authorList>
    </citation>
    <scope>NUCLEOTIDE SEQUENCE</scope>
    <source>
        <strain evidence="2">AG3-1AP</strain>
    </source>
</reference>
<gene>
    <name evidence="2" type="ORF">RDB_LOCUS107951</name>
</gene>